<dbReference type="PANTHER" id="PTHR38166">
    <property type="entry name" value="C2H2-TYPE DOMAIN-CONTAINING PROTEIN-RELATED"/>
    <property type="match status" value="1"/>
</dbReference>
<proteinExistence type="predicted"/>
<comment type="caution">
    <text evidence="2">The sequence shown here is derived from an EMBL/GenBank/DDBJ whole genome shotgun (WGS) entry which is preliminary data.</text>
</comment>
<dbReference type="Proteomes" id="UP000050424">
    <property type="component" value="Unassembled WGS sequence"/>
</dbReference>
<accession>A0A0P7BBP3</accession>
<protein>
    <recommendedName>
        <fullName evidence="4">C2H2-type domain-containing protein</fullName>
    </recommendedName>
</protein>
<evidence type="ECO:0000313" key="3">
    <source>
        <dbReference type="Proteomes" id="UP000050424"/>
    </source>
</evidence>
<dbReference type="STRING" id="78410.A0A0P7BBP3"/>
<sequence length="416" mass="47865">MQNKVLMRRFPDAGKRRRDYEAPATRSSSVQSSSDPWDIAQLQQNYLGQLQDTPIDYFENCSAQDYAVHNLLAQDFAAQSCTAQDCETQNHQVQLAQAQDNEAQKHLVQDCATQDCETQDCETQDCETKHAQTQDHKPETKAGPVLTRYLACPFYMSNRHKYHDCLKYELRRVKDVRQHIYRKHTRPDFYCARCFQKFSAAEFRDRHTRELRCQRADDPQFDGISNRQLQLLKSYVSRGRTVEEQWHDTWGIIFPDQPQPKSCYPANHVEETMSQIRALWNQKQSEIIPSVLDDNRGIDVSPVFIDKLMKTIFDRLESQLSGPTVANEATLPATVPRAPLQIVPAAVTDHNVSCQSVGMADFEQSWHLIGSQFANTAEQSSFPTEERLEDGWVADFSYTTGGYYSLFYDSLTELGY</sequence>
<gene>
    <name evidence="2" type="ORF">AK830_g3524</name>
</gene>
<dbReference type="OrthoDB" id="3521097at2759"/>
<evidence type="ECO:0008006" key="4">
    <source>
        <dbReference type="Google" id="ProtNLM"/>
    </source>
</evidence>
<evidence type="ECO:0000256" key="1">
    <source>
        <dbReference type="SAM" id="MobiDB-lite"/>
    </source>
</evidence>
<keyword evidence="3" id="KW-1185">Reference proteome</keyword>
<dbReference type="AlphaFoldDB" id="A0A0P7BBP3"/>
<evidence type="ECO:0000313" key="2">
    <source>
        <dbReference type="EMBL" id="KPM43050.1"/>
    </source>
</evidence>
<feature type="region of interest" description="Disordered" evidence="1">
    <location>
        <begin position="1"/>
        <end position="36"/>
    </location>
</feature>
<reference evidence="2 3" key="1">
    <citation type="submission" date="2015-09" db="EMBL/GenBank/DDBJ databases">
        <title>Draft genome of a European isolate of the apple canker pathogen Neonectria ditissima.</title>
        <authorList>
            <person name="Gomez-Cortecero A."/>
            <person name="Harrison R.J."/>
            <person name="Armitage A.D."/>
        </authorList>
    </citation>
    <scope>NUCLEOTIDE SEQUENCE [LARGE SCALE GENOMIC DNA]</scope>
    <source>
        <strain evidence="2 3">R09/05</strain>
    </source>
</reference>
<organism evidence="2 3">
    <name type="scientific">Neonectria ditissima</name>
    <dbReference type="NCBI Taxonomy" id="78410"/>
    <lineage>
        <taxon>Eukaryota</taxon>
        <taxon>Fungi</taxon>
        <taxon>Dikarya</taxon>
        <taxon>Ascomycota</taxon>
        <taxon>Pezizomycotina</taxon>
        <taxon>Sordariomycetes</taxon>
        <taxon>Hypocreomycetidae</taxon>
        <taxon>Hypocreales</taxon>
        <taxon>Nectriaceae</taxon>
        <taxon>Neonectria</taxon>
    </lineage>
</organism>
<dbReference type="EMBL" id="LKCW01000039">
    <property type="protein sequence ID" value="KPM43050.1"/>
    <property type="molecule type" value="Genomic_DNA"/>
</dbReference>
<dbReference type="PANTHER" id="PTHR38166:SF1">
    <property type="entry name" value="C2H2-TYPE DOMAIN-CONTAINING PROTEIN"/>
    <property type="match status" value="1"/>
</dbReference>
<feature type="compositionally biased region" description="Basic and acidic residues" evidence="1">
    <location>
        <begin position="9"/>
        <end position="21"/>
    </location>
</feature>
<name>A0A0P7BBP3_9HYPO</name>